<evidence type="ECO:0000259" key="1">
    <source>
        <dbReference type="Pfam" id="PF07883"/>
    </source>
</evidence>
<dbReference type="AlphaFoldDB" id="A0A073JQ41"/>
<accession>A0A073JQ41</accession>
<dbReference type="Gene3D" id="2.60.120.10">
    <property type="entry name" value="Jelly Rolls"/>
    <property type="match status" value="1"/>
</dbReference>
<reference evidence="2 3" key="1">
    <citation type="submission" date="2014-06" db="EMBL/GenBank/DDBJ databases">
        <title>Draft genome sequence of Bacillus manliponensis JCM 15802 (MCCC 1A00708).</title>
        <authorList>
            <person name="Lai Q."/>
            <person name="Liu Y."/>
            <person name="Shao Z."/>
        </authorList>
    </citation>
    <scope>NUCLEOTIDE SEQUENCE [LARGE SCALE GENOMIC DNA]</scope>
    <source>
        <strain evidence="2 3">JCM 15802</strain>
    </source>
</reference>
<dbReference type="RefSeq" id="WP_034643951.1">
    <property type="nucleotide sequence ID" value="NZ_CBCSJC010000007.1"/>
</dbReference>
<dbReference type="InterPro" id="IPR014710">
    <property type="entry name" value="RmlC-like_jellyroll"/>
</dbReference>
<proteinExistence type="predicted"/>
<dbReference type="Pfam" id="PF07883">
    <property type="entry name" value="Cupin_2"/>
    <property type="match status" value="1"/>
</dbReference>
<dbReference type="eggNOG" id="COG0662">
    <property type="taxonomic scope" value="Bacteria"/>
</dbReference>
<name>A0A073JQ41_9BACI</name>
<evidence type="ECO:0000313" key="3">
    <source>
        <dbReference type="Proteomes" id="UP000027822"/>
    </source>
</evidence>
<evidence type="ECO:0000313" key="2">
    <source>
        <dbReference type="EMBL" id="KEK17204.1"/>
    </source>
</evidence>
<organism evidence="2 3">
    <name type="scientific">Bacillus manliponensis</name>
    <dbReference type="NCBI Taxonomy" id="574376"/>
    <lineage>
        <taxon>Bacteria</taxon>
        <taxon>Bacillati</taxon>
        <taxon>Bacillota</taxon>
        <taxon>Bacilli</taxon>
        <taxon>Bacillales</taxon>
        <taxon>Bacillaceae</taxon>
        <taxon>Bacillus</taxon>
        <taxon>Bacillus cereus group</taxon>
    </lineage>
</organism>
<dbReference type="STRING" id="574376.BAMA_16420"/>
<dbReference type="Proteomes" id="UP000027822">
    <property type="component" value="Unassembled WGS sequence"/>
</dbReference>
<dbReference type="InterPro" id="IPR013096">
    <property type="entry name" value="Cupin_2"/>
</dbReference>
<dbReference type="EMBL" id="JOTN01000038">
    <property type="protein sequence ID" value="KEK17204.1"/>
    <property type="molecule type" value="Genomic_DNA"/>
</dbReference>
<dbReference type="OrthoDB" id="6311549at2"/>
<sequence length="197" mass="22674">METFYLSETVMVHSKNELLYKSTEGNCRIYEVIFQSGEGIPPHSHPFGEDCAIVLSGFLDYYISNEKTIHASKGDVVFGWRNHIHGYINNSTEPLHLLILVAPSKIGLQYLKDDDLQIIHTSEYKRIMKQSENRIESSSFSSFEKLIVDGTYSEPNYEEGVKVFIDCEGKIVHVFENRHVEITPKTPKRLIKYIVEN</sequence>
<protein>
    <submittedName>
        <fullName evidence="2">Cupin</fullName>
    </submittedName>
</protein>
<dbReference type="SUPFAM" id="SSF51182">
    <property type="entry name" value="RmlC-like cupins"/>
    <property type="match status" value="1"/>
</dbReference>
<keyword evidence="3" id="KW-1185">Reference proteome</keyword>
<gene>
    <name evidence="2" type="ORF">BAMA_16420</name>
</gene>
<feature type="domain" description="Cupin type-2" evidence="1">
    <location>
        <begin position="31"/>
        <end position="99"/>
    </location>
</feature>
<dbReference type="InterPro" id="IPR011051">
    <property type="entry name" value="RmlC_Cupin_sf"/>
</dbReference>
<comment type="caution">
    <text evidence="2">The sequence shown here is derived from an EMBL/GenBank/DDBJ whole genome shotgun (WGS) entry which is preliminary data.</text>
</comment>